<protein>
    <submittedName>
        <fullName evidence="1">Uncharacterized protein</fullName>
    </submittedName>
</protein>
<organism evidence="1 2">
    <name type="scientific">Sphagnurus paluster</name>
    <dbReference type="NCBI Taxonomy" id="117069"/>
    <lineage>
        <taxon>Eukaryota</taxon>
        <taxon>Fungi</taxon>
        <taxon>Dikarya</taxon>
        <taxon>Basidiomycota</taxon>
        <taxon>Agaricomycotina</taxon>
        <taxon>Agaricomycetes</taxon>
        <taxon>Agaricomycetidae</taxon>
        <taxon>Agaricales</taxon>
        <taxon>Tricholomatineae</taxon>
        <taxon>Lyophyllaceae</taxon>
        <taxon>Sphagnurus</taxon>
    </lineage>
</organism>
<reference evidence="1" key="2">
    <citation type="submission" date="2021-10" db="EMBL/GenBank/DDBJ databases">
        <title>Phylogenomics reveals ancestral predisposition of the termite-cultivated fungus Termitomyces towards a domesticated lifestyle.</title>
        <authorList>
            <person name="Auxier B."/>
            <person name="Grum-Grzhimaylo A."/>
            <person name="Cardenas M.E."/>
            <person name="Lodge J.D."/>
            <person name="Laessoe T."/>
            <person name="Pedersen O."/>
            <person name="Smith M.E."/>
            <person name="Kuyper T.W."/>
            <person name="Franco-Molano E.A."/>
            <person name="Baroni T.J."/>
            <person name="Aanen D.K."/>
        </authorList>
    </citation>
    <scope>NUCLEOTIDE SEQUENCE</scope>
    <source>
        <strain evidence="1">D49</strain>
    </source>
</reference>
<dbReference type="EMBL" id="JABCKI010006038">
    <property type="protein sequence ID" value="KAG5635695.1"/>
    <property type="molecule type" value="Genomic_DNA"/>
</dbReference>
<gene>
    <name evidence="1" type="ORF">H0H81_010365</name>
</gene>
<evidence type="ECO:0000313" key="1">
    <source>
        <dbReference type="EMBL" id="KAG5635695.1"/>
    </source>
</evidence>
<evidence type="ECO:0000313" key="2">
    <source>
        <dbReference type="Proteomes" id="UP000717328"/>
    </source>
</evidence>
<reference evidence="1" key="1">
    <citation type="submission" date="2021-02" db="EMBL/GenBank/DDBJ databases">
        <authorList>
            <person name="Nieuwenhuis M."/>
            <person name="Van De Peppel L.J.J."/>
        </authorList>
    </citation>
    <scope>NUCLEOTIDE SEQUENCE</scope>
    <source>
        <strain evidence="1">D49</strain>
    </source>
</reference>
<sequence length="175" mass="19403">MSQVVKFWFNPKNRMHILNSLPTVAAAAPLENLKTDGHVWYIPPAIRQAVVKKDGAKIQAGKNDHVNDLKANMDAIQKVGEDASLSVTDQTTKQKYRLCPSDDGWLWTYTQKLEHFDAKIKATVCVGSFSKNAKWMGLSVNTLSNMPITITDFIVNGVVSRLVGRFISNRLGGMA</sequence>
<accession>A0A9P7FUT7</accession>
<keyword evidence="2" id="KW-1185">Reference proteome</keyword>
<proteinExistence type="predicted"/>
<name>A0A9P7FUT7_9AGAR</name>
<dbReference type="AlphaFoldDB" id="A0A9P7FUT7"/>
<dbReference type="Proteomes" id="UP000717328">
    <property type="component" value="Unassembled WGS sequence"/>
</dbReference>
<comment type="caution">
    <text evidence="1">The sequence shown here is derived from an EMBL/GenBank/DDBJ whole genome shotgun (WGS) entry which is preliminary data.</text>
</comment>